<evidence type="ECO:0000313" key="1">
    <source>
        <dbReference type="EMBL" id="KAJ0171740.1"/>
    </source>
</evidence>
<sequence length="395" mass="44503">MKTVILIIYFISTCYCAVEFSERPRNFSIELLYHTQLETEGHVVISPFGIWTLITGIALGTDGNSYKQIKRAFRLPKNNNELTKGYNDIVNAVQASATSGVTLTSGNFMFLDKDFTVNTEFRYTVQIDFGARIQELDFSNPNSATMANRLIQSTGAQVSNVLRSDDFIDSRMILTNVVTFKGLWNSPFNVSHTVVEPFYDENKKVSGYVKMMYQSGEFPYSNVPNLKAFALELPYGTAGKYSMLVILPHPNTKINDMYRKLAEVSLKEIFVKLQSDVVNFGSVEIDVRLPRFKISTNVAMNKPLNGMGVVDIFQPNLANFNKITRENIFVSSIIHKAEIEVTEAGTVATATSTAKFSDRTFSPLFYANRPFLYFIIEKSTLTVIFNGIYSKPTIF</sequence>
<protein>
    <submittedName>
        <fullName evidence="1">Uncharacterized protein</fullName>
    </submittedName>
</protein>
<name>A0ACC1CJH2_9NEOP</name>
<reference evidence="1 2" key="1">
    <citation type="journal article" date="2021" name="Front. Genet.">
        <title>Chromosome-Level Genome Assembly Reveals Significant Gene Expansion in the Toll and IMD Signaling Pathways of Dendrolimus kikuchii.</title>
        <authorList>
            <person name="Zhou J."/>
            <person name="Wu P."/>
            <person name="Xiong Z."/>
            <person name="Liu N."/>
            <person name="Zhao N."/>
            <person name="Ji M."/>
            <person name="Qiu Y."/>
            <person name="Yang B."/>
        </authorList>
    </citation>
    <scope>NUCLEOTIDE SEQUENCE [LARGE SCALE GENOMIC DNA]</scope>
    <source>
        <strain evidence="1">Ann1</strain>
    </source>
</reference>
<evidence type="ECO:0000313" key="2">
    <source>
        <dbReference type="Proteomes" id="UP000824533"/>
    </source>
</evidence>
<comment type="caution">
    <text evidence="1">The sequence shown here is derived from an EMBL/GenBank/DDBJ whole genome shotgun (WGS) entry which is preliminary data.</text>
</comment>
<keyword evidence="2" id="KW-1185">Reference proteome</keyword>
<dbReference type="EMBL" id="CM034409">
    <property type="protein sequence ID" value="KAJ0171740.1"/>
    <property type="molecule type" value="Genomic_DNA"/>
</dbReference>
<gene>
    <name evidence="1" type="ORF">K1T71_012503</name>
</gene>
<dbReference type="Proteomes" id="UP000824533">
    <property type="component" value="Linkage Group LG23"/>
</dbReference>
<organism evidence="1 2">
    <name type="scientific">Dendrolimus kikuchii</name>
    <dbReference type="NCBI Taxonomy" id="765133"/>
    <lineage>
        <taxon>Eukaryota</taxon>
        <taxon>Metazoa</taxon>
        <taxon>Ecdysozoa</taxon>
        <taxon>Arthropoda</taxon>
        <taxon>Hexapoda</taxon>
        <taxon>Insecta</taxon>
        <taxon>Pterygota</taxon>
        <taxon>Neoptera</taxon>
        <taxon>Endopterygota</taxon>
        <taxon>Lepidoptera</taxon>
        <taxon>Glossata</taxon>
        <taxon>Ditrysia</taxon>
        <taxon>Bombycoidea</taxon>
        <taxon>Lasiocampidae</taxon>
        <taxon>Dendrolimus</taxon>
    </lineage>
</organism>
<accession>A0ACC1CJH2</accession>
<proteinExistence type="predicted"/>